<dbReference type="PROSITE" id="PS00775">
    <property type="entry name" value="GLYCOSYL_HYDROL_F3"/>
    <property type="match status" value="1"/>
</dbReference>
<evidence type="ECO:0000256" key="5">
    <source>
        <dbReference type="SAM" id="SignalP"/>
    </source>
</evidence>
<evidence type="ECO:0000256" key="3">
    <source>
        <dbReference type="ARBA" id="ARBA00023277"/>
    </source>
</evidence>
<dbReference type="SUPFAM" id="SSF52279">
    <property type="entry name" value="Beta-D-glucan exohydrolase, C-terminal domain"/>
    <property type="match status" value="1"/>
</dbReference>
<dbReference type="InterPro" id="IPR026891">
    <property type="entry name" value="Fn3-like"/>
</dbReference>
<feature type="signal peptide" evidence="5">
    <location>
        <begin position="1"/>
        <end position="20"/>
    </location>
</feature>
<dbReference type="Gene3D" id="3.20.20.300">
    <property type="entry name" value="Glycoside hydrolase, family 3, N-terminal domain"/>
    <property type="match status" value="1"/>
</dbReference>
<evidence type="ECO:0000256" key="4">
    <source>
        <dbReference type="RuleBase" id="RU361161"/>
    </source>
</evidence>
<gene>
    <name evidence="7" type="ORF">GCM10010992_04660</name>
</gene>
<dbReference type="InterPro" id="IPR019800">
    <property type="entry name" value="Glyco_hydro_3_AS"/>
</dbReference>
<dbReference type="Gene3D" id="3.40.50.1700">
    <property type="entry name" value="Glycoside hydrolase family 3 C-terminal domain"/>
    <property type="match status" value="1"/>
</dbReference>
<comment type="similarity">
    <text evidence="1 4">Belongs to the glycosyl hydrolase 3 family.</text>
</comment>
<dbReference type="InterPro" id="IPR036962">
    <property type="entry name" value="Glyco_hydro_3_N_sf"/>
</dbReference>
<dbReference type="GO" id="GO:0016787">
    <property type="term" value="F:hydrolase activity"/>
    <property type="evidence" value="ECO:0007669"/>
    <property type="project" value="UniProtKB-KW"/>
</dbReference>
<accession>A0ABQ2NHT3</accession>
<dbReference type="EMBL" id="BMLV01000001">
    <property type="protein sequence ID" value="GGP02006.1"/>
    <property type="molecule type" value="Genomic_DNA"/>
</dbReference>
<protein>
    <submittedName>
        <fullName evidence="7">Glycosyl hydrolase</fullName>
    </submittedName>
</protein>
<reference evidence="8" key="1">
    <citation type="journal article" date="2019" name="Int. J. Syst. Evol. Microbiol.">
        <title>The Global Catalogue of Microorganisms (GCM) 10K type strain sequencing project: providing services to taxonomists for standard genome sequencing and annotation.</title>
        <authorList>
            <consortium name="The Broad Institute Genomics Platform"/>
            <consortium name="The Broad Institute Genome Sequencing Center for Infectious Disease"/>
            <person name="Wu L."/>
            <person name="Ma J."/>
        </authorList>
    </citation>
    <scope>NUCLEOTIDE SEQUENCE [LARGE SCALE GENOMIC DNA]</scope>
    <source>
        <strain evidence="8">CGMCC 1.7656</strain>
    </source>
</reference>
<comment type="caution">
    <text evidence="7">The sequence shown here is derived from an EMBL/GenBank/DDBJ whole genome shotgun (WGS) entry which is preliminary data.</text>
</comment>
<dbReference type="Pfam" id="PF00933">
    <property type="entry name" value="Glyco_hydro_3"/>
    <property type="match status" value="1"/>
</dbReference>
<dbReference type="RefSeq" id="WP_188616469.1">
    <property type="nucleotide sequence ID" value="NZ_BMLV01000001.1"/>
</dbReference>
<dbReference type="PRINTS" id="PR00133">
    <property type="entry name" value="GLHYDRLASE3"/>
</dbReference>
<organism evidence="7 8">
    <name type="scientific">Cloacibacterium rupense</name>
    <dbReference type="NCBI Taxonomy" id="517423"/>
    <lineage>
        <taxon>Bacteria</taxon>
        <taxon>Pseudomonadati</taxon>
        <taxon>Bacteroidota</taxon>
        <taxon>Flavobacteriia</taxon>
        <taxon>Flavobacteriales</taxon>
        <taxon>Weeksellaceae</taxon>
    </lineage>
</organism>
<proteinExistence type="inferred from homology"/>
<keyword evidence="4" id="KW-0326">Glycosidase</keyword>
<sequence>MKIKLLLTFTMISAMTNIYAQQKLNPEIEKKIDVLMSKMTIEEKVGQMNQYNGFWDVTGPAPVGGTAEQKYENIKKGLVGSMLTVRGVKEVKAVQKIAVEQTRLGIPLIIGFDVIHGYKTLSPIPLAEAASWDLKAIEKSAEVAASEAAASGINWTFGPMMDISRDARWGRVMEGAGEDPYLGGKIAVARVRGFQGDNTFASPLRIAATAKHFAAYGFVGSALEYNAAEIGTNTLYNQVLPPFKSAVDAGLRSVMTSFNTVNGIPASGDKYLLRDVLKNKWGFNGFVISDWASIREMIPWGYSKDENAAAKSAVEAGTDMDMEGGIYVPYLIDLVNQGKVKQEFVDDAVRRILRVKYELGLFDDPYRFLDEKREKEIIGSKTNRETVLDMAKKSIVLLKNDQNILPLKKSGQKIALLGSLAESKNSPLGSWRIASDNNTAVSVLEGLQQYKGNALNYVKGLELTKTEPTFLTEVEYNTTDKSGFEAAKKAAKEADVVIMVLGEHGFSSGEARTRTNLDLPGLQQEFLEEIYKVNPNIVLVLNNGRPLTISWAAEKIPAIVEAWQLGTETGNAVAQVLYGDYNPSGKLPMSFPRNLGQVPISYNHYSTGRFTNKDNNVFWSHYSDVDKTPLYPFGYGLSYTTFEYSNLKINKNSFAKGEKVEVTVNVKNTGKLTGKEVAQLYLHDEFASVVRPVKELKGFEMVELKAGETKTITFTLTDAELGFYNNQHEFVVEPGTFKIMVGGSSDAGLTSQFDIK</sequence>
<dbReference type="InterPro" id="IPR036881">
    <property type="entry name" value="Glyco_hydro_3_C_sf"/>
</dbReference>
<name>A0ABQ2NHT3_9FLAO</name>
<evidence type="ECO:0000256" key="2">
    <source>
        <dbReference type="ARBA" id="ARBA00022801"/>
    </source>
</evidence>
<dbReference type="PANTHER" id="PTHR42715">
    <property type="entry name" value="BETA-GLUCOSIDASE"/>
    <property type="match status" value="1"/>
</dbReference>
<evidence type="ECO:0000259" key="6">
    <source>
        <dbReference type="SMART" id="SM01217"/>
    </source>
</evidence>
<dbReference type="Proteomes" id="UP000620064">
    <property type="component" value="Unassembled WGS sequence"/>
</dbReference>
<keyword evidence="5" id="KW-0732">Signal</keyword>
<feature type="chain" id="PRO_5046140845" evidence="5">
    <location>
        <begin position="21"/>
        <end position="756"/>
    </location>
</feature>
<keyword evidence="3" id="KW-0119">Carbohydrate metabolism</keyword>
<dbReference type="InterPro" id="IPR001764">
    <property type="entry name" value="Glyco_hydro_3_N"/>
</dbReference>
<dbReference type="Gene3D" id="2.60.40.10">
    <property type="entry name" value="Immunoglobulins"/>
    <property type="match status" value="1"/>
</dbReference>
<dbReference type="NCBIfam" id="NF011678">
    <property type="entry name" value="PRK15098.1"/>
    <property type="match status" value="1"/>
</dbReference>
<dbReference type="InterPro" id="IPR017853">
    <property type="entry name" value="GH"/>
</dbReference>
<evidence type="ECO:0000256" key="1">
    <source>
        <dbReference type="ARBA" id="ARBA00005336"/>
    </source>
</evidence>
<evidence type="ECO:0000313" key="8">
    <source>
        <dbReference type="Proteomes" id="UP000620064"/>
    </source>
</evidence>
<dbReference type="SMART" id="SM01217">
    <property type="entry name" value="Fn3_like"/>
    <property type="match status" value="1"/>
</dbReference>
<dbReference type="SUPFAM" id="SSF51445">
    <property type="entry name" value="(Trans)glycosidases"/>
    <property type="match status" value="1"/>
</dbReference>
<keyword evidence="2 4" id="KW-0378">Hydrolase</keyword>
<dbReference type="InterPro" id="IPR050288">
    <property type="entry name" value="Cellulose_deg_GH3"/>
</dbReference>
<dbReference type="Pfam" id="PF01915">
    <property type="entry name" value="Glyco_hydro_3_C"/>
    <property type="match status" value="1"/>
</dbReference>
<dbReference type="PANTHER" id="PTHR42715:SF10">
    <property type="entry name" value="BETA-GLUCOSIDASE"/>
    <property type="match status" value="1"/>
</dbReference>
<dbReference type="Pfam" id="PF14310">
    <property type="entry name" value="Fn3-like"/>
    <property type="match status" value="1"/>
</dbReference>
<evidence type="ECO:0000313" key="7">
    <source>
        <dbReference type="EMBL" id="GGP02006.1"/>
    </source>
</evidence>
<feature type="domain" description="Fibronectin type III-like" evidence="6">
    <location>
        <begin position="676"/>
        <end position="745"/>
    </location>
</feature>
<dbReference type="InterPro" id="IPR002772">
    <property type="entry name" value="Glyco_hydro_3_C"/>
</dbReference>
<keyword evidence="8" id="KW-1185">Reference proteome</keyword>
<dbReference type="InterPro" id="IPR013783">
    <property type="entry name" value="Ig-like_fold"/>
</dbReference>